<protein>
    <submittedName>
        <fullName evidence="3">Carbon-nitrogen hydrolase family protein</fullName>
    </submittedName>
</protein>
<proteinExistence type="predicted"/>
<dbReference type="Pfam" id="PF00795">
    <property type="entry name" value="CN_hydrolase"/>
    <property type="match status" value="1"/>
</dbReference>
<dbReference type="Proteomes" id="UP000220828">
    <property type="component" value="Unassembled WGS sequence"/>
</dbReference>
<evidence type="ECO:0000313" key="4">
    <source>
        <dbReference type="Proteomes" id="UP000220828"/>
    </source>
</evidence>
<evidence type="ECO:0000259" key="2">
    <source>
        <dbReference type="PROSITE" id="PS50263"/>
    </source>
</evidence>
<dbReference type="SUPFAM" id="SSF56317">
    <property type="entry name" value="Carbon-nitrogen hydrolase"/>
    <property type="match status" value="1"/>
</dbReference>
<dbReference type="PANTHER" id="PTHR43674:SF2">
    <property type="entry name" value="BETA-UREIDOPROPIONASE"/>
    <property type="match status" value="1"/>
</dbReference>
<dbReference type="OrthoDB" id="9803818at2"/>
<evidence type="ECO:0000256" key="1">
    <source>
        <dbReference type="ARBA" id="ARBA00022801"/>
    </source>
</evidence>
<dbReference type="GO" id="GO:0050126">
    <property type="term" value="F:N-carbamoylputrescine amidase activity"/>
    <property type="evidence" value="ECO:0007669"/>
    <property type="project" value="TreeGrafter"/>
</dbReference>
<accession>A0A2H3KXH5</accession>
<sequence length="248" mass="27694">MKETENIKVGIAQTIAIKGNIEKNIENHLNFIESAIKKQIDLIIFPELSLTGYEPVLSKELAINLSDKRLEILKQKSDENNITIIVGSPIRENENILIGAIIFSPNEITKVYTKYYLHEGEEKYFTPKESNIQLNIKGEKINIAICADISNFEHPKKASTENCSLYLASVLVSKKGLEFDRNLLAKYAKEFNLSVMMSNFGGISGGYDCAGFSSVWNNIGELKGEIDNNNEGLLIATKTNGNWKTVTI</sequence>
<dbReference type="Gene3D" id="3.60.110.10">
    <property type="entry name" value="Carbon-nitrogen hydrolase"/>
    <property type="match status" value="1"/>
</dbReference>
<dbReference type="CDD" id="cd07197">
    <property type="entry name" value="nitrilase"/>
    <property type="match status" value="1"/>
</dbReference>
<name>A0A2H3KXH5_9FLAO</name>
<dbReference type="PROSITE" id="PS50263">
    <property type="entry name" value="CN_HYDROLASE"/>
    <property type="match status" value="1"/>
</dbReference>
<dbReference type="PANTHER" id="PTHR43674">
    <property type="entry name" value="NITRILASE C965.09-RELATED"/>
    <property type="match status" value="1"/>
</dbReference>
<gene>
    <name evidence="3" type="ORF">B0A77_04130</name>
</gene>
<evidence type="ECO:0000313" key="3">
    <source>
        <dbReference type="EMBL" id="PDS25694.1"/>
    </source>
</evidence>
<keyword evidence="1 3" id="KW-0378">Hydrolase</keyword>
<reference evidence="3 4" key="1">
    <citation type="submission" date="2017-09" db="EMBL/GenBank/DDBJ databases">
        <title>Whole genomes of Flavobacteriaceae.</title>
        <authorList>
            <person name="Stine C."/>
            <person name="Li C."/>
            <person name="Tadesse D."/>
        </authorList>
    </citation>
    <scope>NUCLEOTIDE SEQUENCE [LARGE SCALE GENOMIC DNA]</scope>
    <source>
        <strain evidence="3 4">ATCC 35036</strain>
    </source>
</reference>
<dbReference type="InterPro" id="IPR036526">
    <property type="entry name" value="C-N_Hydrolase_sf"/>
</dbReference>
<dbReference type="InterPro" id="IPR003010">
    <property type="entry name" value="C-N_Hydrolase"/>
</dbReference>
<dbReference type="EMBL" id="PCMW01000024">
    <property type="protein sequence ID" value="PDS25694.1"/>
    <property type="molecule type" value="Genomic_DNA"/>
</dbReference>
<dbReference type="InterPro" id="IPR050345">
    <property type="entry name" value="Aliph_Amidase/BUP"/>
</dbReference>
<dbReference type="RefSeq" id="WP_097553631.1">
    <property type="nucleotide sequence ID" value="NZ_PCMW01000024.1"/>
</dbReference>
<feature type="domain" description="CN hydrolase" evidence="2">
    <location>
        <begin position="7"/>
        <end position="240"/>
    </location>
</feature>
<organism evidence="3 4">
    <name type="scientific">Flavobacterium branchiophilum</name>
    <dbReference type="NCBI Taxonomy" id="55197"/>
    <lineage>
        <taxon>Bacteria</taxon>
        <taxon>Pseudomonadati</taxon>
        <taxon>Bacteroidota</taxon>
        <taxon>Flavobacteriia</taxon>
        <taxon>Flavobacteriales</taxon>
        <taxon>Flavobacteriaceae</taxon>
        <taxon>Flavobacterium</taxon>
    </lineage>
</organism>
<comment type="caution">
    <text evidence="3">The sequence shown here is derived from an EMBL/GenBank/DDBJ whole genome shotgun (WGS) entry which is preliminary data.</text>
</comment>
<dbReference type="AlphaFoldDB" id="A0A2H3KXH5"/>
<dbReference type="GO" id="GO:0033388">
    <property type="term" value="P:putrescine biosynthetic process from arginine"/>
    <property type="evidence" value="ECO:0007669"/>
    <property type="project" value="TreeGrafter"/>
</dbReference>